<reference evidence="2" key="1">
    <citation type="journal article" date="2023" name="G3 (Bethesda)">
        <title>Whole genome assembly and annotation of the endangered Caribbean coral Acropora cervicornis.</title>
        <authorList>
            <person name="Selwyn J.D."/>
            <person name="Vollmer S.V."/>
        </authorList>
    </citation>
    <scope>NUCLEOTIDE SEQUENCE</scope>
    <source>
        <strain evidence="2">K2</strain>
    </source>
</reference>
<sequence length="76" mass="8766">MWIAREATVKMVRSFHFRTKNSPKWMILESRQRNEENGKDDCPLTGEEDAVHQKVDGPQRITVVDQGTSSKHSDPQ</sequence>
<feature type="compositionally biased region" description="Basic and acidic residues" evidence="1">
    <location>
        <begin position="32"/>
        <end position="42"/>
    </location>
</feature>
<proteinExistence type="predicted"/>
<gene>
    <name evidence="2" type="ORF">P5673_011255</name>
</gene>
<evidence type="ECO:0000313" key="2">
    <source>
        <dbReference type="EMBL" id="KAK2565296.1"/>
    </source>
</evidence>
<evidence type="ECO:0000256" key="1">
    <source>
        <dbReference type="SAM" id="MobiDB-lite"/>
    </source>
</evidence>
<reference evidence="2" key="2">
    <citation type="journal article" date="2023" name="Science">
        <title>Genomic signatures of disease resistance in endangered staghorn corals.</title>
        <authorList>
            <person name="Vollmer S.V."/>
            <person name="Selwyn J.D."/>
            <person name="Despard B.A."/>
            <person name="Roesel C.L."/>
        </authorList>
    </citation>
    <scope>NUCLEOTIDE SEQUENCE</scope>
    <source>
        <strain evidence="2">K2</strain>
    </source>
</reference>
<keyword evidence="3" id="KW-1185">Reference proteome</keyword>
<dbReference type="EMBL" id="JARQWQ010000020">
    <property type="protein sequence ID" value="KAK2565296.1"/>
    <property type="molecule type" value="Genomic_DNA"/>
</dbReference>
<feature type="region of interest" description="Disordered" evidence="1">
    <location>
        <begin position="32"/>
        <end position="76"/>
    </location>
</feature>
<dbReference type="AlphaFoldDB" id="A0AAD9QQJ5"/>
<name>A0AAD9QQJ5_ACRCE</name>
<protein>
    <submittedName>
        <fullName evidence="2">Uncharacterized protein</fullName>
    </submittedName>
</protein>
<comment type="caution">
    <text evidence="2">The sequence shown here is derived from an EMBL/GenBank/DDBJ whole genome shotgun (WGS) entry which is preliminary data.</text>
</comment>
<accession>A0AAD9QQJ5</accession>
<evidence type="ECO:0000313" key="3">
    <source>
        <dbReference type="Proteomes" id="UP001249851"/>
    </source>
</evidence>
<organism evidence="2 3">
    <name type="scientific">Acropora cervicornis</name>
    <name type="common">Staghorn coral</name>
    <dbReference type="NCBI Taxonomy" id="6130"/>
    <lineage>
        <taxon>Eukaryota</taxon>
        <taxon>Metazoa</taxon>
        <taxon>Cnidaria</taxon>
        <taxon>Anthozoa</taxon>
        <taxon>Hexacorallia</taxon>
        <taxon>Scleractinia</taxon>
        <taxon>Astrocoeniina</taxon>
        <taxon>Acroporidae</taxon>
        <taxon>Acropora</taxon>
    </lineage>
</organism>
<dbReference type="Proteomes" id="UP001249851">
    <property type="component" value="Unassembled WGS sequence"/>
</dbReference>